<proteinExistence type="predicted"/>
<gene>
    <name evidence="1" type="ORF">EDWATA_03681</name>
</gene>
<comment type="caution">
    <text evidence="1">The sequence shown here is derived from an EMBL/GenBank/DDBJ whole genome shotgun (WGS) entry which is preliminary data.</text>
</comment>
<reference evidence="1 2" key="1">
    <citation type="submission" date="2010-02" db="EMBL/GenBank/DDBJ databases">
        <authorList>
            <person name="Weinstock G."/>
            <person name="Sodergren E."/>
            <person name="Clifton S."/>
            <person name="Fulton L."/>
            <person name="Fulton B."/>
            <person name="Courtney L."/>
            <person name="Fronick C."/>
            <person name="Harrison M."/>
            <person name="Strong C."/>
            <person name="Farmer C."/>
            <person name="Delahaunty K."/>
            <person name="Markovic C."/>
            <person name="Hall O."/>
            <person name="Minx P."/>
            <person name="Tomlinson C."/>
            <person name="Mitreva M."/>
            <person name="Nelson J."/>
            <person name="Hou S."/>
            <person name="Wollam A."/>
            <person name="Pepin K.H."/>
            <person name="Johnson M."/>
            <person name="Bhonagiri V."/>
            <person name="Zhang X."/>
            <person name="Suruliraj S."/>
            <person name="Warren W."/>
            <person name="Chinwalla A."/>
            <person name="Mardis E.R."/>
            <person name="Wilson R.K."/>
        </authorList>
    </citation>
    <scope>NUCLEOTIDE SEQUENCE [LARGE SCALE GENOMIC DNA]</scope>
    <source>
        <strain evidence="1 2">ATCC 23685</strain>
    </source>
</reference>
<name>D4FA63_EDWTA</name>
<sequence>MNYSCVDRTRRVDFTKRANPNIATAVFCDMNRFFNAKKKFVT</sequence>
<accession>D4FA63</accession>
<dbReference type="EMBL" id="ADGK01000288">
    <property type="protein sequence ID" value="EFE21343.1"/>
    <property type="molecule type" value="Genomic_DNA"/>
</dbReference>
<organism evidence="1 2">
    <name type="scientific">Edwardsiella tarda ATCC 23685</name>
    <dbReference type="NCBI Taxonomy" id="500638"/>
    <lineage>
        <taxon>Bacteria</taxon>
        <taxon>Pseudomonadati</taxon>
        <taxon>Pseudomonadota</taxon>
        <taxon>Gammaproteobacteria</taxon>
        <taxon>Enterobacterales</taxon>
        <taxon>Hafniaceae</taxon>
        <taxon>Edwardsiella</taxon>
    </lineage>
</organism>
<dbReference type="Proteomes" id="UP000003692">
    <property type="component" value="Unassembled WGS sequence"/>
</dbReference>
<evidence type="ECO:0000313" key="1">
    <source>
        <dbReference type="EMBL" id="EFE21343.1"/>
    </source>
</evidence>
<protein>
    <submittedName>
        <fullName evidence="1">Uncharacterized protein</fullName>
    </submittedName>
</protein>
<evidence type="ECO:0000313" key="2">
    <source>
        <dbReference type="Proteomes" id="UP000003692"/>
    </source>
</evidence>
<dbReference type="HOGENOM" id="CLU_3250729_0_0_6"/>
<dbReference type="AlphaFoldDB" id="D4FA63"/>